<keyword evidence="4" id="KW-1185">Reference proteome</keyword>
<dbReference type="SUPFAM" id="SSF100895">
    <property type="entry name" value="Kazal-type serine protease inhibitors"/>
    <property type="match status" value="1"/>
</dbReference>
<gene>
    <name evidence="3" type="ORF">BCR41DRAFT_363034</name>
</gene>
<dbReference type="GeneID" id="33567665"/>
<dbReference type="InParanoid" id="A0A1Y2G8J0"/>
<dbReference type="Proteomes" id="UP000193648">
    <property type="component" value="Unassembled WGS sequence"/>
</dbReference>
<evidence type="ECO:0000313" key="3">
    <source>
        <dbReference type="EMBL" id="ORZ04207.1"/>
    </source>
</evidence>
<organism evidence="3 4">
    <name type="scientific">Lobosporangium transversale</name>
    <dbReference type="NCBI Taxonomy" id="64571"/>
    <lineage>
        <taxon>Eukaryota</taxon>
        <taxon>Fungi</taxon>
        <taxon>Fungi incertae sedis</taxon>
        <taxon>Mucoromycota</taxon>
        <taxon>Mortierellomycotina</taxon>
        <taxon>Mortierellomycetes</taxon>
        <taxon>Mortierellales</taxon>
        <taxon>Mortierellaceae</taxon>
        <taxon>Lobosporangium</taxon>
    </lineage>
</organism>
<evidence type="ECO:0000256" key="1">
    <source>
        <dbReference type="SAM" id="SignalP"/>
    </source>
</evidence>
<dbReference type="InterPro" id="IPR002350">
    <property type="entry name" value="Kazal_dom"/>
</dbReference>
<dbReference type="AlphaFoldDB" id="A0A1Y2G8J0"/>
<dbReference type="PROSITE" id="PS51465">
    <property type="entry name" value="KAZAL_2"/>
    <property type="match status" value="1"/>
</dbReference>
<keyword evidence="1" id="KW-0732">Signal</keyword>
<dbReference type="Pfam" id="PF07648">
    <property type="entry name" value="Kazal_2"/>
    <property type="match status" value="1"/>
</dbReference>
<feature type="chain" id="PRO_5012169309" description="Kazal-like domain-containing protein" evidence="1">
    <location>
        <begin position="27"/>
        <end position="83"/>
    </location>
</feature>
<accession>A0A1Y2G8J0</accession>
<dbReference type="InterPro" id="IPR036058">
    <property type="entry name" value="Kazal_dom_sf"/>
</dbReference>
<proteinExistence type="predicted"/>
<sequence>MQPFPSSTVALLVALVALIMPSSVQTAPTKCPHSCITIYDPVCAKSTLTGVMRTFGNPCELNKYNCMHPNSYVFVYKGVCFEP</sequence>
<feature type="signal peptide" evidence="1">
    <location>
        <begin position="1"/>
        <end position="26"/>
    </location>
</feature>
<dbReference type="EMBL" id="MCFF01000059">
    <property type="protein sequence ID" value="ORZ04207.1"/>
    <property type="molecule type" value="Genomic_DNA"/>
</dbReference>
<dbReference type="OrthoDB" id="6614329at2759"/>
<dbReference type="Gene3D" id="3.30.60.30">
    <property type="match status" value="1"/>
</dbReference>
<protein>
    <recommendedName>
        <fullName evidence="2">Kazal-like domain-containing protein</fullName>
    </recommendedName>
</protein>
<name>A0A1Y2G8J0_9FUNG</name>
<dbReference type="RefSeq" id="XP_021876421.1">
    <property type="nucleotide sequence ID" value="XM_022025822.1"/>
</dbReference>
<evidence type="ECO:0000259" key="2">
    <source>
        <dbReference type="PROSITE" id="PS51465"/>
    </source>
</evidence>
<reference evidence="3 4" key="1">
    <citation type="submission" date="2016-07" db="EMBL/GenBank/DDBJ databases">
        <title>Pervasive Adenine N6-methylation of Active Genes in Fungi.</title>
        <authorList>
            <consortium name="DOE Joint Genome Institute"/>
            <person name="Mondo S.J."/>
            <person name="Dannebaum R.O."/>
            <person name="Kuo R.C."/>
            <person name="Labutti K."/>
            <person name="Haridas S."/>
            <person name="Kuo A."/>
            <person name="Salamov A."/>
            <person name="Ahrendt S.R."/>
            <person name="Lipzen A."/>
            <person name="Sullivan W."/>
            <person name="Andreopoulos W.B."/>
            <person name="Clum A."/>
            <person name="Lindquist E."/>
            <person name="Daum C."/>
            <person name="Ramamoorthy G.K."/>
            <person name="Gryganskyi A."/>
            <person name="Culley D."/>
            <person name="Magnuson J.K."/>
            <person name="James T.Y."/>
            <person name="O'Malley M.A."/>
            <person name="Stajich J.E."/>
            <person name="Spatafora J.W."/>
            <person name="Visel A."/>
            <person name="Grigoriev I.V."/>
        </authorList>
    </citation>
    <scope>NUCLEOTIDE SEQUENCE [LARGE SCALE GENOMIC DNA]</scope>
    <source>
        <strain evidence="3 4">NRRL 3116</strain>
    </source>
</reference>
<comment type="caution">
    <text evidence="3">The sequence shown here is derived from an EMBL/GenBank/DDBJ whole genome shotgun (WGS) entry which is preliminary data.</text>
</comment>
<evidence type="ECO:0000313" key="4">
    <source>
        <dbReference type="Proteomes" id="UP000193648"/>
    </source>
</evidence>
<feature type="domain" description="Kazal-like" evidence="2">
    <location>
        <begin position="25"/>
        <end position="82"/>
    </location>
</feature>